<evidence type="ECO:0000256" key="1">
    <source>
        <dbReference type="SAM" id="MobiDB-lite"/>
    </source>
</evidence>
<feature type="signal peptide" evidence="2">
    <location>
        <begin position="1"/>
        <end position="23"/>
    </location>
</feature>
<organism evidence="3 4">
    <name type="scientific">Calothrix parasitica NIES-267</name>
    <dbReference type="NCBI Taxonomy" id="1973488"/>
    <lineage>
        <taxon>Bacteria</taxon>
        <taxon>Bacillati</taxon>
        <taxon>Cyanobacteriota</taxon>
        <taxon>Cyanophyceae</taxon>
        <taxon>Nostocales</taxon>
        <taxon>Calotrichaceae</taxon>
        <taxon>Calothrix</taxon>
    </lineage>
</organism>
<proteinExistence type="predicted"/>
<feature type="region of interest" description="Disordered" evidence="1">
    <location>
        <begin position="24"/>
        <end position="84"/>
    </location>
</feature>
<dbReference type="AlphaFoldDB" id="A0A1Z4LS84"/>
<evidence type="ECO:0000313" key="4">
    <source>
        <dbReference type="Proteomes" id="UP000218418"/>
    </source>
</evidence>
<reference evidence="3 4" key="1">
    <citation type="submission" date="2017-06" db="EMBL/GenBank/DDBJ databases">
        <title>Genome sequencing of cyanobaciteial culture collection at National Institute for Environmental Studies (NIES).</title>
        <authorList>
            <person name="Hirose Y."/>
            <person name="Shimura Y."/>
            <person name="Fujisawa T."/>
            <person name="Nakamura Y."/>
            <person name="Kawachi M."/>
        </authorList>
    </citation>
    <scope>NUCLEOTIDE SEQUENCE [LARGE SCALE GENOMIC DNA]</scope>
    <source>
        <strain evidence="3 4">NIES-267</strain>
    </source>
</reference>
<gene>
    <name evidence="3" type="ORF">NIES267_34220</name>
</gene>
<feature type="compositionally biased region" description="Low complexity" evidence="1">
    <location>
        <begin position="62"/>
        <end position="75"/>
    </location>
</feature>
<keyword evidence="4" id="KW-1185">Reference proteome</keyword>
<dbReference type="OrthoDB" id="574724at2"/>
<dbReference type="PROSITE" id="PS51257">
    <property type="entry name" value="PROKAR_LIPOPROTEIN"/>
    <property type="match status" value="1"/>
</dbReference>
<name>A0A1Z4LS84_9CYAN</name>
<evidence type="ECO:0008006" key="5">
    <source>
        <dbReference type="Google" id="ProtNLM"/>
    </source>
</evidence>
<evidence type="ECO:0000256" key="2">
    <source>
        <dbReference type="SAM" id="SignalP"/>
    </source>
</evidence>
<evidence type="ECO:0000313" key="3">
    <source>
        <dbReference type="EMBL" id="BAY83928.1"/>
    </source>
</evidence>
<accession>A0A1Z4LS84</accession>
<dbReference type="Proteomes" id="UP000218418">
    <property type="component" value="Chromosome"/>
</dbReference>
<sequence>MKKSIFMTALLITSLLFTGCNNAQTDNTDNQIESDNTEVVSDEGDTADNSGVDSVNEDRADNSSTSNNKNSSKTKNPVKNISTNLVAGKGQPKIGTIKRIEQGDLACYVNLIDEQGKEHNINADFDICPQKEQFINKKVKLSYKILPFNDCESNEPCGKTKKESAIVKMEVIDASKSGKSSGDAQTISNGEWTIKLSNYDSWNGVNNTGNVKYYGCDSKGNCIELTGGKVSCRNGKCVTGWKNGNYSYVIEDLITEDGNNPQGSTLIVRQNGKVILRAEGLKAV</sequence>
<feature type="compositionally biased region" description="Polar residues" evidence="1">
    <location>
        <begin position="24"/>
        <end position="39"/>
    </location>
</feature>
<keyword evidence="2" id="KW-0732">Signal</keyword>
<feature type="chain" id="PRO_5012170457" description="Lipoprotein" evidence="2">
    <location>
        <begin position="24"/>
        <end position="284"/>
    </location>
</feature>
<protein>
    <recommendedName>
        <fullName evidence="5">Lipoprotein</fullName>
    </recommendedName>
</protein>
<dbReference type="EMBL" id="AP018227">
    <property type="protein sequence ID" value="BAY83928.1"/>
    <property type="molecule type" value="Genomic_DNA"/>
</dbReference>